<dbReference type="EMBL" id="SNVV01000041">
    <property type="protein sequence ID" value="TDN43319.1"/>
    <property type="molecule type" value="Genomic_DNA"/>
</dbReference>
<name>A0A4R6DGZ2_9RHOO</name>
<reference evidence="1 2" key="1">
    <citation type="submission" date="2019-03" db="EMBL/GenBank/DDBJ databases">
        <title>Genomic Encyclopedia of Type Strains, Phase IV (KMG-IV): sequencing the most valuable type-strain genomes for metagenomic binning, comparative biology and taxonomic classification.</title>
        <authorList>
            <person name="Goeker M."/>
        </authorList>
    </citation>
    <scope>NUCLEOTIDE SEQUENCE [LARGE SCALE GENOMIC DNA]</scope>
    <source>
        <strain evidence="1 2">DSM 12121</strain>
    </source>
</reference>
<evidence type="ECO:0000313" key="1">
    <source>
        <dbReference type="EMBL" id="TDN43319.1"/>
    </source>
</evidence>
<organism evidence="1 2">
    <name type="scientific">Azoarcus indigens</name>
    <dbReference type="NCBI Taxonomy" id="29545"/>
    <lineage>
        <taxon>Bacteria</taxon>
        <taxon>Pseudomonadati</taxon>
        <taxon>Pseudomonadota</taxon>
        <taxon>Betaproteobacteria</taxon>
        <taxon>Rhodocyclales</taxon>
        <taxon>Zoogloeaceae</taxon>
        <taxon>Azoarcus</taxon>
    </lineage>
</organism>
<keyword evidence="2" id="KW-1185">Reference proteome</keyword>
<protein>
    <submittedName>
        <fullName evidence="1">Uncharacterized protein</fullName>
    </submittedName>
</protein>
<dbReference type="Proteomes" id="UP000295129">
    <property type="component" value="Unassembled WGS sequence"/>
</dbReference>
<accession>A0A4R6DGZ2</accession>
<proteinExistence type="predicted"/>
<comment type="caution">
    <text evidence="1">The sequence shown here is derived from an EMBL/GenBank/DDBJ whole genome shotgun (WGS) entry which is preliminary data.</text>
</comment>
<sequence length="113" mass="12985">METLYSAYFNYKNVALVEGTKREAIAAWRDVKLSELTNQRELLEQFMKETFKERATVIEGFFEKLDEAIESGNDNLLEKSIMGILTIAKHSPLLQAKDLMDAMRNPDVKVIDL</sequence>
<dbReference type="AlphaFoldDB" id="A0A4R6DGZ2"/>
<gene>
    <name evidence="1" type="ORF">C7389_1413</name>
</gene>
<evidence type="ECO:0000313" key="2">
    <source>
        <dbReference type="Proteomes" id="UP000295129"/>
    </source>
</evidence>